<keyword evidence="4 20" id="KW-0812">Transmembrane</keyword>
<dbReference type="Proteomes" id="UP000515163">
    <property type="component" value="Unplaced"/>
</dbReference>
<evidence type="ECO:0000256" key="17">
    <source>
        <dbReference type="ARBA" id="ARBA00023303"/>
    </source>
</evidence>
<comment type="similarity">
    <text evidence="1">Belongs to the ligand-gated ion channel (TC 1.A.9) family. Gamma-aminobutyric acid receptor (TC 1.A.9.5) subfamily.</text>
</comment>
<keyword evidence="6 20" id="KW-1133">Transmembrane helix</keyword>
<dbReference type="InterPro" id="IPR006201">
    <property type="entry name" value="Neur_channel"/>
</dbReference>
<gene>
    <name evidence="25" type="primary">LOC116307391</name>
</gene>
<keyword evidence="11" id="KW-0675">Receptor</keyword>
<keyword evidence="3" id="KW-1003">Cell membrane</keyword>
<feature type="transmembrane region" description="Helical" evidence="20">
    <location>
        <begin position="273"/>
        <end position="292"/>
    </location>
</feature>
<evidence type="ECO:0000256" key="12">
    <source>
        <dbReference type="ARBA" id="ARBA00023173"/>
    </source>
</evidence>
<keyword evidence="15" id="KW-0628">Postsynaptic cell membrane</keyword>
<evidence type="ECO:0000256" key="3">
    <source>
        <dbReference type="ARBA" id="ARBA00022475"/>
    </source>
</evidence>
<feature type="transmembrane region" description="Helical" evidence="20">
    <location>
        <begin position="307"/>
        <end position="327"/>
    </location>
</feature>
<evidence type="ECO:0000256" key="2">
    <source>
        <dbReference type="ARBA" id="ARBA00022448"/>
    </source>
</evidence>
<keyword evidence="8 20" id="KW-0406">Ion transport</keyword>
<evidence type="ECO:0000259" key="22">
    <source>
        <dbReference type="Pfam" id="PF02931"/>
    </source>
</evidence>
<dbReference type="InterPro" id="IPR006202">
    <property type="entry name" value="Neur_chan_lig-bd"/>
</dbReference>
<keyword evidence="16" id="KW-1071">Ligand-gated ion channel</keyword>
<feature type="transmembrane region" description="Helical" evidence="20">
    <location>
        <begin position="244"/>
        <end position="266"/>
    </location>
</feature>
<evidence type="ECO:0000256" key="5">
    <source>
        <dbReference type="ARBA" id="ARBA00022729"/>
    </source>
</evidence>
<dbReference type="Gene3D" id="2.70.170.10">
    <property type="entry name" value="Neurotransmitter-gated ion-channel ligand-binding domain"/>
    <property type="match status" value="1"/>
</dbReference>
<keyword evidence="13" id="KW-0325">Glycoprotein</keyword>
<feature type="compositionally biased region" description="Polar residues" evidence="21">
    <location>
        <begin position="334"/>
        <end position="346"/>
    </location>
</feature>
<keyword evidence="10" id="KW-1015">Disulfide bond</keyword>
<evidence type="ECO:0000256" key="19">
    <source>
        <dbReference type="ARBA" id="ARBA00071250"/>
    </source>
</evidence>
<keyword evidence="7" id="KW-0770">Synapse</keyword>
<evidence type="ECO:0000256" key="15">
    <source>
        <dbReference type="ARBA" id="ARBA00023257"/>
    </source>
</evidence>
<evidence type="ECO:0000256" key="4">
    <source>
        <dbReference type="ARBA" id="ARBA00022692"/>
    </source>
</evidence>
<dbReference type="InParanoid" id="A0A6P8J0U1"/>
<dbReference type="GO" id="GO:0045211">
    <property type="term" value="C:postsynaptic membrane"/>
    <property type="evidence" value="ECO:0007669"/>
    <property type="project" value="UniProtKB-SubCell"/>
</dbReference>
<evidence type="ECO:0000256" key="20">
    <source>
        <dbReference type="RuleBase" id="RU000687"/>
    </source>
</evidence>
<comment type="subcellular location">
    <subcellularLocation>
        <location evidence="18">Postsynaptic cell membrane</location>
        <topology evidence="18">Multi-pass membrane protein</topology>
    </subcellularLocation>
</comment>
<dbReference type="GO" id="GO:0005254">
    <property type="term" value="F:chloride channel activity"/>
    <property type="evidence" value="ECO:0007669"/>
    <property type="project" value="UniProtKB-KW"/>
</dbReference>
<feature type="region of interest" description="Disordered" evidence="21">
    <location>
        <begin position="334"/>
        <end position="369"/>
    </location>
</feature>
<keyword evidence="17 20" id="KW-0407">Ion channel</keyword>
<keyword evidence="14" id="KW-0868">Chloride</keyword>
<feature type="compositionally biased region" description="Basic and acidic residues" evidence="21">
    <location>
        <begin position="352"/>
        <end position="369"/>
    </location>
</feature>
<organism evidence="24 25">
    <name type="scientific">Actinia tenebrosa</name>
    <name type="common">Australian red waratah sea anemone</name>
    <dbReference type="NCBI Taxonomy" id="6105"/>
    <lineage>
        <taxon>Eukaryota</taxon>
        <taxon>Metazoa</taxon>
        <taxon>Cnidaria</taxon>
        <taxon>Anthozoa</taxon>
        <taxon>Hexacorallia</taxon>
        <taxon>Actiniaria</taxon>
        <taxon>Actiniidae</taxon>
        <taxon>Actinia</taxon>
    </lineage>
</organism>
<feature type="transmembrane region" description="Helical" evidence="20">
    <location>
        <begin position="418"/>
        <end position="436"/>
    </location>
</feature>
<dbReference type="SUPFAM" id="SSF63712">
    <property type="entry name" value="Nicotinic receptor ligand binding domain-like"/>
    <property type="match status" value="1"/>
</dbReference>
<evidence type="ECO:0000256" key="18">
    <source>
        <dbReference type="ARBA" id="ARBA00034104"/>
    </source>
</evidence>
<dbReference type="InterPro" id="IPR036719">
    <property type="entry name" value="Neuro-gated_channel_TM_sf"/>
</dbReference>
<keyword evidence="24" id="KW-1185">Reference proteome</keyword>
<dbReference type="PRINTS" id="PR00252">
    <property type="entry name" value="NRIONCHANNEL"/>
</dbReference>
<evidence type="ECO:0000256" key="9">
    <source>
        <dbReference type="ARBA" id="ARBA00023136"/>
    </source>
</evidence>
<evidence type="ECO:0000256" key="16">
    <source>
        <dbReference type="ARBA" id="ARBA00023286"/>
    </source>
</evidence>
<feature type="signal peptide" evidence="20">
    <location>
        <begin position="1"/>
        <end position="23"/>
    </location>
</feature>
<dbReference type="Pfam" id="PF02931">
    <property type="entry name" value="Neur_chan_LBD"/>
    <property type="match status" value="1"/>
</dbReference>
<dbReference type="InterPro" id="IPR006028">
    <property type="entry name" value="GABAA/Glycine_rcpt"/>
</dbReference>
<dbReference type="PRINTS" id="PR00253">
    <property type="entry name" value="GABAARECEPTR"/>
</dbReference>
<dbReference type="InterPro" id="IPR036734">
    <property type="entry name" value="Neur_chan_lig-bd_sf"/>
</dbReference>
<reference evidence="25" key="1">
    <citation type="submission" date="2025-08" db="UniProtKB">
        <authorList>
            <consortium name="RefSeq"/>
        </authorList>
    </citation>
    <scope>IDENTIFICATION</scope>
    <source>
        <tissue evidence="25">Tentacle</tissue>
    </source>
</reference>
<keyword evidence="2 20" id="KW-0813">Transport</keyword>
<dbReference type="AlphaFoldDB" id="A0A6P8J0U1"/>
<evidence type="ECO:0000256" key="1">
    <source>
        <dbReference type="ARBA" id="ARBA00010180"/>
    </source>
</evidence>
<dbReference type="CDD" id="cd19049">
    <property type="entry name" value="LGIC_TM_anion"/>
    <property type="match status" value="1"/>
</dbReference>
<name>A0A6P8J0U1_ACTTE</name>
<dbReference type="InterPro" id="IPR006029">
    <property type="entry name" value="Neurotrans-gated_channel_TM"/>
</dbReference>
<keyword evidence="9 20" id="KW-0472">Membrane</keyword>
<accession>A0A6P8J0U1</accession>
<evidence type="ECO:0000256" key="14">
    <source>
        <dbReference type="ARBA" id="ARBA00023214"/>
    </source>
</evidence>
<evidence type="ECO:0000259" key="23">
    <source>
        <dbReference type="Pfam" id="PF02932"/>
    </source>
</evidence>
<evidence type="ECO:0000256" key="13">
    <source>
        <dbReference type="ARBA" id="ARBA00023180"/>
    </source>
</evidence>
<evidence type="ECO:0000256" key="11">
    <source>
        <dbReference type="ARBA" id="ARBA00023170"/>
    </source>
</evidence>
<feature type="domain" description="Neurotransmitter-gated ion-channel transmembrane" evidence="23">
    <location>
        <begin position="251"/>
        <end position="406"/>
    </location>
</feature>
<evidence type="ECO:0000313" key="24">
    <source>
        <dbReference type="Proteomes" id="UP000515163"/>
    </source>
</evidence>
<dbReference type="NCBIfam" id="TIGR00860">
    <property type="entry name" value="LIC"/>
    <property type="match status" value="1"/>
</dbReference>
<protein>
    <recommendedName>
        <fullName evidence="19">Gamma-aminobutyric acid receptor subunit beta</fullName>
    </recommendedName>
</protein>
<dbReference type="GO" id="GO:0004888">
    <property type="term" value="F:transmembrane signaling receptor activity"/>
    <property type="evidence" value="ECO:0007669"/>
    <property type="project" value="InterPro"/>
</dbReference>
<evidence type="ECO:0000256" key="6">
    <source>
        <dbReference type="ARBA" id="ARBA00022989"/>
    </source>
</evidence>
<proteinExistence type="inferred from homology"/>
<dbReference type="CDD" id="cd18990">
    <property type="entry name" value="LGIC_ECD_GABAAR"/>
    <property type="match status" value="1"/>
</dbReference>
<dbReference type="InterPro" id="IPR018000">
    <property type="entry name" value="Neurotransmitter_ion_chnl_CS"/>
</dbReference>
<dbReference type="InterPro" id="IPR038050">
    <property type="entry name" value="Neuro_actylchol_rec"/>
</dbReference>
<dbReference type="FunFam" id="2.70.170.10:FF:000021">
    <property type="entry name" value="Gamma-aminobutyric acid receptor isoform 3b"/>
    <property type="match status" value="1"/>
</dbReference>
<dbReference type="Pfam" id="PF02932">
    <property type="entry name" value="Neur_chan_memb"/>
    <property type="match status" value="1"/>
</dbReference>
<evidence type="ECO:0000256" key="7">
    <source>
        <dbReference type="ARBA" id="ARBA00023018"/>
    </source>
</evidence>
<dbReference type="PANTHER" id="PTHR18945">
    <property type="entry name" value="NEUROTRANSMITTER GATED ION CHANNEL"/>
    <property type="match status" value="1"/>
</dbReference>
<evidence type="ECO:0000313" key="25">
    <source>
        <dbReference type="RefSeq" id="XP_031573501.1"/>
    </source>
</evidence>
<dbReference type="SUPFAM" id="SSF90112">
    <property type="entry name" value="Neurotransmitter-gated ion-channel transmembrane pore"/>
    <property type="match status" value="1"/>
</dbReference>
<dbReference type="GO" id="GO:0005230">
    <property type="term" value="F:extracellular ligand-gated monoatomic ion channel activity"/>
    <property type="evidence" value="ECO:0007669"/>
    <property type="project" value="InterPro"/>
</dbReference>
<dbReference type="Gene3D" id="1.20.58.390">
    <property type="entry name" value="Neurotransmitter-gated ion-channel transmembrane domain"/>
    <property type="match status" value="1"/>
</dbReference>
<dbReference type="GO" id="GO:0034707">
    <property type="term" value="C:chloride channel complex"/>
    <property type="evidence" value="ECO:0007669"/>
    <property type="project" value="UniProtKB-KW"/>
</dbReference>
<dbReference type="RefSeq" id="XP_031573501.1">
    <property type="nucleotide sequence ID" value="XM_031717641.1"/>
</dbReference>
<evidence type="ECO:0000256" key="10">
    <source>
        <dbReference type="ARBA" id="ARBA00023157"/>
    </source>
</evidence>
<dbReference type="PROSITE" id="PS00236">
    <property type="entry name" value="NEUROTR_ION_CHANNEL"/>
    <property type="match status" value="1"/>
</dbReference>
<dbReference type="OrthoDB" id="8890589at2759"/>
<evidence type="ECO:0000256" key="8">
    <source>
        <dbReference type="ARBA" id="ARBA00023065"/>
    </source>
</evidence>
<feature type="domain" description="Neurotransmitter-gated ion-channel ligand-binding" evidence="22">
    <location>
        <begin position="41"/>
        <end position="241"/>
    </location>
</feature>
<evidence type="ECO:0000256" key="21">
    <source>
        <dbReference type="SAM" id="MobiDB-lite"/>
    </source>
</evidence>
<sequence>MKVSFENGFWIVILMTAVNSLRGEDDWDTKTKEIPEISAHLTQTLKTYDKRLRPNAGGKPVEIRAEFKVGSIGEINEAEMSYSLDIFFRHWWIDTRLKSNFSQPITLSLDASSIIWIPDTYFLNSKKSEYHKVIGDCMRLILWPNGSIYYSVRLSLLLRCEMDLRLYPFDIQHCPFIVESHAYTEDDVVYKWNRNRTHGIEVASNQTAQFFLLEAKLENTLVKKIAGTYSTLFATFSFKRRLEFFIMTVFAPATILTLMSWCSLWISSKAVPARISLCITTILSIILLTSTANSHMPKVSYMKAMDAYLLGCLSFIFMTLVEFVVVLNVSSDKPTKSEVNQTTSASTEEKEDINNETRTNEKNNERKSRKHELNFQDFSNLGCVSGIDESGDCDVRTQVTNQRKEDQSIHYIDRASRVLFPSMFMLFIGLFSMWYFV</sequence>
<dbReference type="GeneID" id="116307391"/>
<keyword evidence="12" id="KW-0869">Chloride channel</keyword>
<dbReference type="KEGG" id="aten:116307391"/>
<feature type="chain" id="PRO_5028525575" description="Gamma-aminobutyric acid receptor subunit beta" evidence="20">
    <location>
        <begin position="24"/>
        <end position="437"/>
    </location>
</feature>
<keyword evidence="5 20" id="KW-0732">Signal</keyword>